<evidence type="ECO:0000313" key="3">
    <source>
        <dbReference type="Proteomes" id="UP000282311"/>
    </source>
</evidence>
<accession>A0A3B0C3Q8</accession>
<dbReference type="Proteomes" id="UP000282311">
    <property type="component" value="Unassembled WGS sequence"/>
</dbReference>
<dbReference type="PANTHER" id="PTHR43649">
    <property type="entry name" value="ARABINOSE-BINDING PROTEIN-RELATED"/>
    <property type="match status" value="1"/>
</dbReference>
<reference evidence="2 3" key="1">
    <citation type="journal article" date="2007" name="Int. J. Syst. Evol. Microbiol.">
        <title>Paenibacillus ginsengarvi sp. nov., isolated from soil from ginseng cultivation.</title>
        <authorList>
            <person name="Yoon M.H."/>
            <person name="Ten L.N."/>
            <person name="Im W.T."/>
        </authorList>
    </citation>
    <scope>NUCLEOTIDE SEQUENCE [LARGE SCALE GENOMIC DNA]</scope>
    <source>
        <strain evidence="2 3">KCTC 13059</strain>
    </source>
</reference>
<evidence type="ECO:0000313" key="2">
    <source>
        <dbReference type="EMBL" id="RKN80725.1"/>
    </source>
</evidence>
<dbReference type="InterPro" id="IPR006059">
    <property type="entry name" value="SBP"/>
</dbReference>
<protein>
    <submittedName>
        <fullName evidence="2">Extracellular solute-binding protein</fullName>
    </submittedName>
</protein>
<gene>
    <name evidence="2" type="ORF">D7M11_19830</name>
</gene>
<feature type="chain" id="PRO_5038534817" evidence="1">
    <location>
        <begin position="22"/>
        <end position="422"/>
    </location>
</feature>
<evidence type="ECO:0000256" key="1">
    <source>
        <dbReference type="SAM" id="SignalP"/>
    </source>
</evidence>
<proteinExistence type="predicted"/>
<dbReference type="EMBL" id="RBAH01000014">
    <property type="protein sequence ID" value="RKN80725.1"/>
    <property type="molecule type" value="Genomic_DNA"/>
</dbReference>
<name>A0A3B0C3Q8_9BACL</name>
<feature type="signal peptide" evidence="1">
    <location>
        <begin position="1"/>
        <end position="21"/>
    </location>
</feature>
<dbReference type="AlphaFoldDB" id="A0A3B0C3Q8"/>
<dbReference type="InterPro" id="IPR050490">
    <property type="entry name" value="Bact_solute-bd_prot1"/>
</dbReference>
<dbReference type="Gene3D" id="3.40.190.10">
    <property type="entry name" value="Periplasmic binding protein-like II"/>
    <property type="match status" value="1"/>
</dbReference>
<dbReference type="PROSITE" id="PS51257">
    <property type="entry name" value="PROKAR_LIPOPROTEIN"/>
    <property type="match status" value="1"/>
</dbReference>
<sequence length="422" mass="47803">MSRIKRIRLFGMLILTALLLASCSGSKPEPDKLSGVLKIAMMNSFGYYGTAGRILPLHFPNVIFDVVNVAPGTPDQVMEQIDRSKPDIVMFDKPEIYVKMLEQGSLLDLSTRIKQDSFELEQMHTPIVHYLKEISGGGVFGLAPVFNSTAIYYNIDLFNKFGIPYPTDQMSWEELYRLAARFPTREGDTKIFGFRYYGTISGQLFLFAQAEHLSYYDTSMKNLQMNTEPMRRLFQSIMDWNKKGIVDTNVTDQFLTGNVAMTLEDTNYITTLKEKGSGINWSIVTRPSFSQDRGISHSIRLDNIYSIYAQSPSPDLAWQILRFVNGDAVAQLQFQSLSSRVSKYSKEKSGVSLEPFYRLNMDTFGTYENIRRNELPANYAADLSKLINLKADAVLKGKLLPDEALEQIQTEGRQLLRSANAP</sequence>
<comment type="caution">
    <text evidence="2">The sequence shown here is derived from an EMBL/GenBank/DDBJ whole genome shotgun (WGS) entry which is preliminary data.</text>
</comment>
<organism evidence="2 3">
    <name type="scientific">Paenibacillus ginsengarvi</name>
    <dbReference type="NCBI Taxonomy" id="400777"/>
    <lineage>
        <taxon>Bacteria</taxon>
        <taxon>Bacillati</taxon>
        <taxon>Bacillota</taxon>
        <taxon>Bacilli</taxon>
        <taxon>Bacillales</taxon>
        <taxon>Paenibacillaceae</taxon>
        <taxon>Paenibacillus</taxon>
    </lineage>
</organism>
<keyword evidence="1" id="KW-0732">Signal</keyword>
<dbReference type="Pfam" id="PF13416">
    <property type="entry name" value="SBP_bac_8"/>
    <property type="match status" value="1"/>
</dbReference>
<keyword evidence="3" id="KW-1185">Reference proteome</keyword>
<dbReference type="SUPFAM" id="SSF53850">
    <property type="entry name" value="Periplasmic binding protein-like II"/>
    <property type="match status" value="1"/>
</dbReference>